<reference evidence="2 3" key="1">
    <citation type="submission" date="2015-10" db="EMBL/GenBank/DDBJ databases">
        <title>Draft genome sequence of Streptomyces pseudovenezuelae DSM 40212, type strain for the species Streptomyces pseudovenezuelae.</title>
        <authorList>
            <person name="Ruckert C."/>
            <person name="Winkler A."/>
            <person name="Kalinowski J."/>
            <person name="Kampfer P."/>
            <person name="Glaeser S."/>
        </authorList>
    </citation>
    <scope>NUCLEOTIDE SEQUENCE [LARGE SCALE GENOMIC DNA]</scope>
    <source>
        <strain evidence="2 3">DSM 40212</strain>
    </source>
</reference>
<dbReference type="EMBL" id="LMWM01000050">
    <property type="protein sequence ID" value="KUM82914.1"/>
    <property type="molecule type" value="Genomic_DNA"/>
</dbReference>
<comment type="caution">
    <text evidence="2">The sequence shown here is derived from an EMBL/GenBank/DDBJ whole genome shotgun (WGS) entry which is preliminary data.</text>
</comment>
<keyword evidence="2" id="KW-0489">Methyltransferase</keyword>
<dbReference type="InterPro" id="IPR029063">
    <property type="entry name" value="SAM-dependent_MTases_sf"/>
</dbReference>
<dbReference type="PANTHER" id="PTHR44068:SF11">
    <property type="entry name" value="GERANYL DIPHOSPHATE 2-C-METHYLTRANSFERASE"/>
    <property type="match status" value="1"/>
</dbReference>
<dbReference type="AlphaFoldDB" id="A0A101MXY9"/>
<name>A0A101MXY9_9ACTN</name>
<dbReference type="GO" id="GO:0032259">
    <property type="term" value="P:methylation"/>
    <property type="evidence" value="ECO:0007669"/>
    <property type="project" value="UniProtKB-KW"/>
</dbReference>
<dbReference type="Pfam" id="PF13649">
    <property type="entry name" value="Methyltransf_25"/>
    <property type="match status" value="1"/>
</dbReference>
<dbReference type="PANTHER" id="PTHR44068">
    <property type="entry name" value="ZGC:194242"/>
    <property type="match status" value="1"/>
</dbReference>
<protein>
    <submittedName>
        <fullName evidence="2">Methyltransferase type 11</fullName>
    </submittedName>
</protein>
<organism evidence="2 3">
    <name type="scientific">Streptomyces pseudovenezuelae</name>
    <dbReference type="NCBI Taxonomy" id="67350"/>
    <lineage>
        <taxon>Bacteria</taxon>
        <taxon>Bacillati</taxon>
        <taxon>Actinomycetota</taxon>
        <taxon>Actinomycetes</taxon>
        <taxon>Kitasatosporales</taxon>
        <taxon>Streptomycetaceae</taxon>
        <taxon>Streptomyces</taxon>
        <taxon>Streptomyces aurantiacus group</taxon>
    </lineage>
</organism>
<dbReference type="GO" id="GO:0008168">
    <property type="term" value="F:methyltransferase activity"/>
    <property type="evidence" value="ECO:0007669"/>
    <property type="project" value="UniProtKB-KW"/>
</dbReference>
<dbReference type="OrthoDB" id="9782855at2"/>
<gene>
    <name evidence="2" type="ORF">AQI94_39870</name>
</gene>
<feature type="domain" description="Methyltransferase" evidence="1">
    <location>
        <begin position="68"/>
        <end position="162"/>
    </location>
</feature>
<dbReference type="Gene3D" id="3.40.50.150">
    <property type="entry name" value="Vaccinia Virus protein VP39"/>
    <property type="match status" value="1"/>
</dbReference>
<evidence type="ECO:0000259" key="1">
    <source>
        <dbReference type="Pfam" id="PF13649"/>
    </source>
</evidence>
<evidence type="ECO:0000313" key="2">
    <source>
        <dbReference type="EMBL" id="KUM82914.1"/>
    </source>
</evidence>
<dbReference type="InterPro" id="IPR041698">
    <property type="entry name" value="Methyltransf_25"/>
</dbReference>
<proteinExistence type="predicted"/>
<accession>A0A101MXY9</accession>
<dbReference type="CDD" id="cd02440">
    <property type="entry name" value="AdoMet_MTases"/>
    <property type="match status" value="1"/>
</dbReference>
<dbReference type="RefSeq" id="WP_031051303.1">
    <property type="nucleotide sequence ID" value="NZ_JBEYZI010000045.1"/>
</dbReference>
<keyword evidence="2" id="KW-0808">Transferase</keyword>
<dbReference type="SUPFAM" id="SSF53335">
    <property type="entry name" value="S-adenosyl-L-methionine-dependent methyltransferases"/>
    <property type="match status" value="1"/>
</dbReference>
<dbReference type="Proteomes" id="UP000053039">
    <property type="component" value="Unassembled WGS sequence"/>
</dbReference>
<dbReference type="InterPro" id="IPR050447">
    <property type="entry name" value="Erg6_SMT_methyltransf"/>
</dbReference>
<evidence type="ECO:0000313" key="3">
    <source>
        <dbReference type="Proteomes" id="UP000053039"/>
    </source>
</evidence>
<sequence length="271" mass="31243">MPDDITPRTSQTSNEDLIRRLTQDRYPRSNSYDVRWVIENQMGPNALWLLEWLAPALGLDTLRPCARVLDLGCGRAMTSVFLAREYDVQVTAADLWVKPDDNAKRIAEAGFADRVLPVHAEAHDLPFAEGSFDAIVSIDAYQYFGTNDLYLPTLTRLLKPGGRIGVVVPALREEPDGIEPPEHLKQWWEPDFWCFHTADWWRRHWTRSGAVEVETADWQPDGWRDWLLWCEVIAEESPQEFHRTMAREVGEMVRVDEGRSLGFVRLAGRRK</sequence>